<dbReference type="PROSITE" id="PS51677">
    <property type="entry name" value="NODB"/>
    <property type="match status" value="1"/>
</dbReference>
<dbReference type="PANTHER" id="PTHR10587">
    <property type="entry name" value="GLYCOSYL TRANSFERASE-RELATED"/>
    <property type="match status" value="1"/>
</dbReference>
<comment type="caution">
    <text evidence="2">The sequence shown here is derived from an EMBL/GenBank/DDBJ whole genome shotgun (WGS) entry which is preliminary data.</text>
</comment>
<dbReference type="InterPro" id="IPR002509">
    <property type="entry name" value="NODB_dom"/>
</dbReference>
<organism evidence="2 3">
    <name type="scientific">Sulfurirhabdus autotrophica</name>
    <dbReference type="NCBI Taxonomy" id="1706046"/>
    <lineage>
        <taxon>Bacteria</taxon>
        <taxon>Pseudomonadati</taxon>
        <taxon>Pseudomonadota</taxon>
        <taxon>Betaproteobacteria</taxon>
        <taxon>Nitrosomonadales</taxon>
        <taxon>Sulfuricellaceae</taxon>
        <taxon>Sulfurirhabdus</taxon>
    </lineage>
</organism>
<dbReference type="Pfam" id="PF01522">
    <property type="entry name" value="Polysacc_deac_1"/>
    <property type="match status" value="1"/>
</dbReference>
<keyword evidence="3" id="KW-1185">Reference proteome</keyword>
<evidence type="ECO:0000313" key="3">
    <source>
        <dbReference type="Proteomes" id="UP000295367"/>
    </source>
</evidence>
<dbReference type="AlphaFoldDB" id="A0A4R3YH07"/>
<name>A0A4R3YH07_9PROT</name>
<evidence type="ECO:0000259" key="1">
    <source>
        <dbReference type="PROSITE" id="PS51677"/>
    </source>
</evidence>
<dbReference type="Proteomes" id="UP000295367">
    <property type="component" value="Unassembled WGS sequence"/>
</dbReference>
<feature type="domain" description="NodB homology" evidence="1">
    <location>
        <begin position="38"/>
        <end position="317"/>
    </location>
</feature>
<dbReference type="OrthoDB" id="276604at2"/>
<evidence type="ECO:0000313" key="2">
    <source>
        <dbReference type="EMBL" id="TCV90244.1"/>
    </source>
</evidence>
<dbReference type="InterPro" id="IPR011330">
    <property type="entry name" value="Glyco_hydro/deAcase_b/a-brl"/>
</dbReference>
<reference evidence="2 3" key="1">
    <citation type="submission" date="2019-03" db="EMBL/GenBank/DDBJ databases">
        <title>Genomic Encyclopedia of Type Strains, Phase IV (KMG-IV): sequencing the most valuable type-strain genomes for metagenomic binning, comparative biology and taxonomic classification.</title>
        <authorList>
            <person name="Goeker M."/>
        </authorList>
    </citation>
    <scope>NUCLEOTIDE SEQUENCE [LARGE SCALE GENOMIC DNA]</scope>
    <source>
        <strain evidence="2 3">DSM 100309</strain>
    </source>
</reference>
<sequence>MFKFSLKYFLSPFIKYFLIVITAALALPGAAAADINPGRVFLTFDDGPINITLDLLDVLKAQGIKATFFINAIHLEGRGGEMEDQSRLALRRIIAEGHVLGNHSHDHMGHNRPDVVYSITASQAYSDIESDINYFVPGNIISVNKALGPLATRVNNQINLMARLPYANVWVHPLLGDICHWCGVRKGPFWHPDARANAGQEVSFAGGQLATLLYDRYQIISYGWDIQWMPSDWGLPTTNETMPSAEVIEEKIITLFNEDKNCKDMAPCKRPVRRHNVVVLTHDFLFENGFRGRGNDVNMPQLIKLIESLKAKGYIFETLDHYLD</sequence>
<dbReference type="Gene3D" id="3.20.20.370">
    <property type="entry name" value="Glycoside hydrolase/deacetylase"/>
    <property type="match status" value="1"/>
</dbReference>
<protein>
    <submittedName>
        <fullName evidence="2">Chitin disaccharide deacetylase</fullName>
    </submittedName>
</protein>
<gene>
    <name evidence="2" type="ORF">EDC63_101214</name>
</gene>
<proteinExistence type="predicted"/>
<accession>A0A4R3YH07</accession>
<dbReference type="GO" id="GO:0016810">
    <property type="term" value="F:hydrolase activity, acting on carbon-nitrogen (but not peptide) bonds"/>
    <property type="evidence" value="ECO:0007669"/>
    <property type="project" value="InterPro"/>
</dbReference>
<dbReference type="InterPro" id="IPR050248">
    <property type="entry name" value="Polysacc_deacetylase_ArnD"/>
</dbReference>
<dbReference type="RefSeq" id="WP_132920861.1">
    <property type="nucleotide sequence ID" value="NZ_SMCO01000001.1"/>
</dbReference>
<dbReference type="GO" id="GO:0005975">
    <property type="term" value="P:carbohydrate metabolic process"/>
    <property type="evidence" value="ECO:0007669"/>
    <property type="project" value="InterPro"/>
</dbReference>
<dbReference type="SUPFAM" id="SSF88713">
    <property type="entry name" value="Glycoside hydrolase/deacetylase"/>
    <property type="match status" value="1"/>
</dbReference>
<dbReference type="EMBL" id="SMCO01000001">
    <property type="protein sequence ID" value="TCV90244.1"/>
    <property type="molecule type" value="Genomic_DNA"/>
</dbReference>